<dbReference type="Proteomes" id="UP000438196">
    <property type="component" value="Unassembled WGS sequence"/>
</dbReference>
<evidence type="ECO:0000313" key="4">
    <source>
        <dbReference type="Proteomes" id="UP000438196"/>
    </source>
</evidence>
<dbReference type="GO" id="GO:0016491">
    <property type="term" value="F:oxidoreductase activity"/>
    <property type="evidence" value="ECO:0007669"/>
    <property type="project" value="UniProtKB-KW"/>
</dbReference>
<dbReference type="AlphaFoldDB" id="A0A6I3WJ86"/>
<sequence length="232" mass="26288">MFDINQYRHDYFYNLATVIDGLIPEDLCDSLAARVNRIIAGEGVDWVKHQSLGTDAVSDLGGEYNHQIFKGDDIRQHLPELSAIYHALVPLVSLVTHTDTVVSPYPLSDINIKAYPPGGGTLGLHYDTNGITVLLFLTTNQEAPLRMQIERSHPSKKAPWTEHRHIFAKKGSLLIMQGRKSLHDSEPTLTEQKLSVVYNYYERHDTYRHEDFDNFVYYGIKPTVLAPQGEPV</sequence>
<dbReference type="RefSeq" id="WP_155584680.1">
    <property type="nucleotide sequence ID" value="NZ_JBHSTH010000023.1"/>
</dbReference>
<evidence type="ECO:0000256" key="1">
    <source>
        <dbReference type="RuleBase" id="RU003682"/>
    </source>
</evidence>
<dbReference type="OrthoDB" id="6835403at2"/>
<name>A0A6I3WJ86_9PSED</name>
<comment type="similarity">
    <text evidence="1">Belongs to the iron/ascorbate-dependent oxidoreductase family.</text>
</comment>
<evidence type="ECO:0000313" key="3">
    <source>
        <dbReference type="EMBL" id="MUF06466.1"/>
    </source>
</evidence>
<evidence type="ECO:0000259" key="2">
    <source>
        <dbReference type="PROSITE" id="PS51471"/>
    </source>
</evidence>
<keyword evidence="1" id="KW-0408">Iron</keyword>
<feature type="domain" description="Fe2OG dioxygenase" evidence="2">
    <location>
        <begin position="103"/>
        <end position="211"/>
    </location>
</feature>
<reference evidence="3 4" key="1">
    <citation type="submission" date="2019-11" db="EMBL/GenBank/DDBJ databases">
        <title>Pseudomonas karstica sp. nov. and Pseudomonas spelaei sp. nov. from karst caves.</title>
        <authorList>
            <person name="Zeman M."/>
        </authorList>
    </citation>
    <scope>NUCLEOTIDE SEQUENCE [LARGE SCALE GENOMIC DNA]</scope>
    <source>
        <strain evidence="3 4">CCM 7893</strain>
    </source>
</reference>
<proteinExistence type="inferred from homology"/>
<gene>
    <name evidence="3" type="ORF">GNF76_19100</name>
</gene>
<keyword evidence="1" id="KW-0479">Metal-binding</keyword>
<dbReference type="EMBL" id="WNNK01000016">
    <property type="protein sequence ID" value="MUF06466.1"/>
    <property type="molecule type" value="Genomic_DNA"/>
</dbReference>
<keyword evidence="1" id="KW-0560">Oxidoreductase</keyword>
<accession>A0A6I3WJ86</accession>
<organism evidence="3 4">
    <name type="scientific">Pseudomonas spelaei</name>
    <dbReference type="NCBI Taxonomy" id="1055469"/>
    <lineage>
        <taxon>Bacteria</taxon>
        <taxon>Pseudomonadati</taxon>
        <taxon>Pseudomonadota</taxon>
        <taxon>Gammaproteobacteria</taxon>
        <taxon>Pseudomonadales</taxon>
        <taxon>Pseudomonadaceae</taxon>
        <taxon>Pseudomonas</taxon>
    </lineage>
</organism>
<dbReference type="GO" id="GO:0046872">
    <property type="term" value="F:metal ion binding"/>
    <property type="evidence" value="ECO:0007669"/>
    <property type="project" value="UniProtKB-KW"/>
</dbReference>
<dbReference type="Gene3D" id="2.60.120.620">
    <property type="entry name" value="q2cbj1_9rhob like domain"/>
    <property type="match status" value="1"/>
</dbReference>
<dbReference type="PROSITE" id="PS51471">
    <property type="entry name" value="FE2OG_OXY"/>
    <property type="match status" value="1"/>
</dbReference>
<dbReference type="SUPFAM" id="SSF51197">
    <property type="entry name" value="Clavaminate synthase-like"/>
    <property type="match status" value="1"/>
</dbReference>
<keyword evidence="4" id="KW-1185">Reference proteome</keyword>
<comment type="caution">
    <text evidence="3">The sequence shown here is derived from an EMBL/GenBank/DDBJ whole genome shotgun (WGS) entry which is preliminary data.</text>
</comment>
<protein>
    <recommendedName>
        <fullName evidence="2">Fe2OG dioxygenase domain-containing protein</fullName>
    </recommendedName>
</protein>
<dbReference type="InterPro" id="IPR005123">
    <property type="entry name" value="Oxoglu/Fe-dep_dioxygenase_dom"/>
</dbReference>